<dbReference type="Proteomes" id="UP001159363">
    <property type="component" value="Chromosome X"/>
</dbReference>
<organism evidence="2 3">
    <name type="scientific">Dryococelus australis</name>
    <dbReference type="NCBI Taxonomy" id="614101"/>
    <lineage>
        <taxon>Eukaryota</taxon>
        <taxon>Metazoa</taxon>
        <taxon>Ecdysozoa</taxon>
        <taxon>Arthropoda</taxon>
        <taxon>Hexapoda</taxon>
        <taxon>Insecta</taxon>
        <taxon>Pterygota</taxon>
        <taxon>Neoptera</taxon>
        <taxon>Polyneoptera</taxon>
        <taxon>Phasmatodea</taxon>
        <taxon>Verophasmatodea</taxon>
        <taxon>Anareolatae</taxon>
        <taxon>Phasmatidae</taxon>
        <taxon>Eurycanthinae</taxon>
        <taxon>Dryococelus</taxon>
    </lineage>
</organism>
<evidence type="ECO:0000256" key="1">
    <source>
        <dbReference type="SAM" id="MobiDB-lite"/>
    </source>
</evidence>
<keyword evidence="3" id="KW-1185">Reference proteome</keyword>
<name>A0ABQ9HTS4_9NEOP</name>
<dbReference type="EMBL" id="JARBHB010000004">
    <property type="protein sequence ID" value="KAJ8887496.1"/>
    <property type="molecule type" value="Genomic_DNA"/>
</dbReference>
<gene>
    <name evidence="2" type="ORF">PR048_013711</name>
</gene>
<evidence type="ECO:0000313" key="2">
    <source>
        <dbReference type="EMBL" id="KAJ8887496.1"/>
    </source>
</evidence>
<accession>A0ABQ9HTS4</accession>
<feature type="region of interest" description="Disordered" evidence="1">
    <location>
        <begin position="66"/>
        <end position="88"/>
    </location>
</feature>
<comment type="caution">
    <text evidence="2">The sequence shown here is derived from an EMBL/GenBank/DDBJ whole genome shotgun (WGS) entry which is preliminary data.</text>
</comment>
<proteinExistence type="predicted"/>
<sequence>MCLQNLTAALTKRFDEFFSVSPTVNEAILATHFHPMFKLRKIPQNLNDQDRKRIQNMRILAAEQEQIASSEEADAETHTFQHRMKTIN</sequence>
<evidence type="ECO:0000313" key="3">
    <source>
        <dbReference type="Proteomes" id="UP001159363"/>
    </source>
</evidence>
<protein>
    <submittedName>
        <fullName evidence="2">Uncharacterized protein</fullName>
    </submittedName>
</protein>
<reference evidence="2 3" key="1">
    <citation type="submission" date="2023-02" db="EMBL/GenBank/DDBJ databases">
        <title>LHISI_Scaffold_Assembly.</title>
        <authorList>
            <person name="Stuart O.P."/>
            <person name="Cleave R."/>
            <person name="Magrath M.J.L."/>
            <person name="Mikheyev A.S."/>
        </authorList>
    </citation>
    <scope>NUCLEOTIDE SEQUENCE [LARGE SCALE GENOMIC DNA]</scope>
    <source>
        <strain evidence="2">Daus_M_001</strain>
        <tissue evidence="2">Leg muscle</tissue>
    </source>
</reference>